<dbReference type="EMBL" id="STGW01000008">
    <property type="protein sequence ID" value="THV11236.1"/>
    <property type="molecule type" value="Genomic_DNA"/>
</dbReference>
<dbReference type="Proteomes" id="UP000307087">
    <property type="component" value="Unassembled WGS sequence"/>
</dbReference>
<evidence type="ECO:0000313" key="2">
    <source>
        <dbReference type="EMBL" id="THV11236.1"/>
    </source>
</evidence>
<dbReference type="OrthoDB" id="3777848at2"/>
<gene>
    <name evidence="2" type="ORF">E9934_13185</name>
</gene>
<evidence type="ECO:0000256" key="1">
    <source>
        <dbReference type="SAM" id="Phobius"/>
    </source>
</evidence>
<comment type="caution">
    <text evidence="2">The sequence shown here is derived from an EMBL/GenBank/DDBJ whole genome shotgun (WGS) entry which is preliminary data.</text>
</comment>
<keyword evidence="3" id="KW-1185">Reference proteome</keyword>
<accession>A0A4V4HJP9</accession>
<evidence type="ECO:0008006" key="4">
    <source>
        <dbReference type="Google" id="ProtNLM"/>
    </source>
</evidence>
<proteinExistence type="predicted"/>
<evidence type="ECO:0000313" key="3">
    <source>
        <dbReference type="Proteomes" id="UP000307087"/>
    </source>
</evidence>
<sequence>MSSAASSETSDYRLAPPVMARFVGAYLILLAVLLLAATVLVAAVGTSPDLIVVLLVVGVLGLIALSWWMRSKLVVLRLTDAGYRVRMIRAAGVTEARWSEVEDLVAATPRGVECLVIRLKQGGSTTIPVELVAGDKDDVARAVRDRLRRAAR</sequence>
<feature type="transmembrane region" description="Helical" evidence="1">
    <location>
        <begin position="50"/>
        <end position="69"/>
    </location>
</feature>
<organism evidence="2 3">
    <name type="scientific">Nocardioides caeni</name>
    <dbReference type="NCBI Taxonomy" id="574700"/>
    <lineage>
        <taxon>Bacteria</taxon>
        <taxon>Bacillati</taxon>
        <taxon>Actinomycetota</taxon>
        <taxon>Actinomycetes</taxon>
        <taxon>Propionibacteriales</taxon>
        <taxon>Nocardioidaceae</taxon>
        <taxon>Nocardioides</taxon>
    </lineage>
</organism>
<reference evidence="2 3" key="1">
    <citation type="journal article" date="2009" name="Int. J. Syst. Evol. Microbiol.">
        <title>Nocardioides caeni sp. nov., isolated from wastewater.</title>
        <authorList>
            <person name="Yoon J.H."/>
            <person name="Kang S.J."/>
            <person name="Park S."/>
            <person name="Kim W."/>
            <person name="Oh T.K."/>
        </authorList>
    </citation>
    <scope>NUCLEOTIDE SEQUENCE [LARGE SCALE GENOMIC DNA]</scope>
    <source>
        <strain evidence="2 3">DSM 23134</strain>
    </source>
</reference>
<dbReference type="AlphaFoldDB" id="A0A4V4HJP9"/>
<keyword evidence="1" id="KW-0812">Transmembrane</keyword>
<keyword evidence="1" id="KW-1133">Transmembrane helix</keyword>
<feature type="transmembrane region" description="Helical" evidence="1">
    <location>
        <begin position="23"/>
        <end position="44"/>
    </location>
</feature>
<dbReference type="RefSeq" id="WP_136563358.1">
    <property type="nucleotide sequence ID" value="NZ_BAABLS010000006.1"/>
</dbReference>
<keyword evidence="1" id="KW-0472">Membrane</keyword>
<name>A0A4V4HJP9_9ACTN</name>
<protein>
    <recommendedName>
        <fullName evidence="4">PH domain-containing protein</fullName>
    </recommendedName>
</protein>